<feature type="transmembrane region" description="Helical" evidence="1">
    <location>
        <begin position="52"/>
        <end position="72"/>
    </location>
</feature>
<dbReference type="GO" id="GO:0016787">
    <property type="term" value="F:hydrolase activity"/>
    <property type="evidence" value="ECO:0007669"/>
    <property type="project" value="UniProtKB-KW"/>
</dbReference>
<evidence type="ECO:0000313" key="2">
    <source>
        <dbReference type="EMBL" id="KAA8559572.1"/>
    </source>
</evidence>
<proteinExistence type="predicted"/>
<keyword evidence="2" id="KW-0378">Hydrolase</keyword>
<dbReference type="CDD" id="cd07040">
    <property type="entry name" value="HP"/>
    <property type="match status" value="1"/>
</dbReference>
<dbReference type="SUPFAM" id="SSF53254">
    <property type="entry name" value="Phosphoglycerate mutase-like"/>
    <property type="match status" value="1"/>
</dbReference>
<dbReference type="Gene3D" id="3.40.50.1240">
    <property type="entry name" value="Phosphoglycerate mutase-like"/>
    <property type="match status" value="1"/>
</dbReference>
<dbReference type="InterPro" id="IPR029033">
    <property type="entry name" value="His_PPase_superfam"/>
</dbReference>
<dbReference type="AlphaFoldDB" id="A0A5M9IU36"/>
<protein>
    <submittedName>
        <fullName evidence="2">Lipopolysaccharide core heptose(II)-phosphate phosphatase</fullName>
        <ecNumber evidence="2">3.1.3.-</ecNumber>
    </submittedName>
</protein>
<dbReference type="EC" id="3.1.3.-" evidence="2"/>
<comment type="caution">
    <text evidence="2">The sequence shown here is derived from an EMBL/GenBank/DDBJ whole genome shotgun (WGS) entry which is preliminary data.</text>
</comment>
<gene>
    <name evidence="2" type="primary">ais</name>
    <name evidence="2" type="ORF">FX985_05950</name>
</gene>
<dbReference type="EMBL" id="VTFH01000002">
    <property type="protein sequence ID" value="KAA8559572.1"/>
    <property type="molecule type" value="Genomic_DNA"/>
</dbReference>
<keyword evidence="1" id="KW-1133">Transmembrane helix</keyword>
<reference evidence="2 3" key="1">
    <citation type="journal article" date="2018" name="Plant Biotechnol. Rep.">
        <title>Diversity and antifungal activity of endophytic bacteria associated with Panax ginseng seedlings.</title>
        <authorList>
            <person name="Park J.M."/>
            <person name="Hong C.E."/>
            <person name="Jo S.H."/>
        </authorList>
    </citation>
    <scope>NUCLEOTIDE SEQUENCE [LARGE SCALE GENOMIC DNA]</scope>
    <source>
        <strain evidence="2 3">PgKB38</strain>
    </source>
</reference>
<name>A0A5M9IU36_9PSED</name>
<dbReference type="Proteomes" id="UP000323425">
    <property type="component" value="Unassembled WGS sequence"/>
</dbReference>
<organism evidence="2 3">
    <name type="scientific">Pseudomonas extremaustralis</name>
    <dbReference type="NCBI Taxonomy" id="359110"/>
    <lineage>
        <taxon>Bacteria</taxon>
        <taxon>Pseudomonadati</taxon>
        <taxon>Pseudomonadota</taxon>
        <taxon>Gammaproteobacteria</taxon>
        <taxon>Pseudomonadales</taxon>
        <taxon>Pseudomonadaceae</taxon>
        <taxon>Pseudomonas</taxon>
    </lineage>
</organism>
<keyword evidence="1" id="KW-0472">Membrane</keyword>
<sequence>MTGSCTTTGAVRELHLFDKKTLPNVSMVNNVVNLTLTKPRSYQARAKRLKRLWLGMAVAAFFGTLLAGYLAWPLSPPDLGVGNRLLTSGLLASWRDGNVVVLVRHEERCDRSSNPCFGPADGLTIHGTQQAKEIGKAFKTLGMESADILSSPTTRTAQTSQFMFGKTLLSPGPLAICGDAMGEEILSHKQPGRNLVLITHSACINDFEQALGYPHAVTAEYGSALFVEVLGNGHFKTLGIMNSEDWSAAIKQL</sequence>
<evidence type="ECO:0000256" key="1">
    <source>
        <dbReference type="SAM" id="Phobius"/>
    </source>
</evidence>
<evidence type="ECO:0000313" key="3">
    <source>
        <dbReference type="Proteomes" id="UP000323425"/>
    </source>
</evidence>
<keyword evidence="1" id="KW-0812">Transmembrane</keyword>
<accession>A0A5M9IU36</accession>